<accession>A0A6A6JFL3</accession>
<feature type="region of interest" description="Disordered" evidence="1">
    <location>
        <begin position="50"/>
        <end position="75"/>
    </location>
</feature>
<protein>
    <submittedName>
        <fullName evidence="2">FAD/NAD(P)-binding domain-containing protein</fullName>
    </submittedName>
</protein>
<name>A0A6A6JFL3_WESOR</name>
<evidence type="ECO:0000256" key="1">
    <source>
        <dbReference type="SAM" id="MobiDB-lite"/>
    </source>
</evidence>
<dbReference type="OrthoDB" id="76038at2759"/>
<dbReference type="EMBL" id="ML986503">
    <property type="protein sequence ID" value="KAF2274416.1"/>
    <property type="molecule type" value="Genomic_DNA"/>
</dbReference>
<reference evidence="2" key="1">
    <citation type="journal article" date="2020" name="Stud. Mycol.">
        <title>101 Dothideomycetes genomes: a test case for predicting lifestyles and emergence of pathogens.</title>
        <authorList>
            <person name="Haridas S."/>
            <person name="Albert R."/>
            <person name="Binder M."/>
            <person name="Bloem J."/>
            <person name="Labutti K."/>
            <person name="Salamov A."/>
            <person name="Andreopoulos B."/>
            <person name="Baker S."/>
            <person name="Barry K."/>
            <person name="Bills G."/>
            <person name="Bluhm B."/>
            <person name="Cannon C."/>
            <person name="Castanera R."/>
            <person name="Culley D."/>
            <person name="Daum C."/>
            <person name="Ezra D."/>
            <person name="Gonzalez J."/>
            <person name="Henrissat B."/>
            <person name="Kuo A."/>
            <person name="Liang C."/>
            <person name="Lipzen A."/>
            <person name="Lutzoni F."/>
            <person name="Magnuson J."/>
            <person name="Mondo S."/>
            <person name="Nolan M."/>
            <person name="Ohm R."/>
            <person name="Pangilinan J."/>
            <person name="Park H.-J."/>
            <person name="Ramirez L."/>
            <person name="Alfaro M."/>
            <person name="Sun H."/>
            <person name="Tritt A."/>
            <person name="Yoshinaga Y."/>
            <person name="Zwiers L.-H."/>
            <person name="Turgeon B."/>
            <person name="Goodwin S."/>
            <person name="Spatafora J."/>
            <person name="Crous P."/>
            <person name="Grigoriev I."/>
        </authorList>
    </citation>
    <scope>NUCLEOTIDE SEQUENCE</scope>
    <source>
        <strain evidence="2">CBS 379.55</strain>
    </source>
</reference>
<dbReference type="InterPro" id="IPR036188">
    <property type="entry name" value="FAD/NAD-bd_sf"/>
</dbReference>
<dbReference type="RefSeq" id="XP_033651955.1">
    <property type="nucleotide sequence ID" value="XM_033798814.1"/>
</dbReference>
<dbReference type="SUPFAM" id="SSF51905">
    <property type="entry name" value="FAD/NAD(P)-binding domain"/>
    <property type="match status" value="2"/>
</dbReference>
<dbReference type="Proteomes" id="UP000800097">
    <property type="component" value="Unassembled WGS sequence"/>
</dbReference>
<keyword evidence="3" id="KW-1185">Reference proteome</keyword>
<dbReference type="GeneID" id="54551989"/>
<organism evidence="2 3">
    <name type="scientific">Westerdykella ornata</name>
    <dbReference type="NCBI Taxonomy" id="318751"/>
    <lineage>
        <taxon>Eukaryota</taxon>
        <taxon>Fungi</taxon>
        <taxon>Dikarya</taxon>
        <taxon>Ascomycota</taxon>
        <taxon>Pezizomycotina</taxon>
        <taxon>Dothideomycetes</taxon>
        <taxon>Pleosporomycetidae</taxon>
        <taxon>Pleosporales</taxon>
        <taxon>Sporormiaceae</taxon>
        <taxon>Westerdykella</taxon>
    </lineage>
</organism>
<evidence type="ECO:0000313" key="3">
    <source>
        <dbReference type="Proteomes" id="UP000800097"/>
    </source>
</evidence>
<dbReference type="PANTHER" id="PTHR38663">
    <property type="match status" value="1"/>
</dbReference>
<dbReference type="Gene3D" id="3.50.50.60">
    <property type="entry name" value="FAD/NAD(P)-binding domain"/>
    <property type="match status" value="1"/>
</dbReference>
<gene>
    <name evidence="2" type="ORF">EI97DRAFT_435247</name>
</gene>
<evidence type="ECO:0000313" key="2">
    <source>
        <dbReference type="EMBL" id="KAF2274416.1"/>
    </source>
</evidence>
<dbReference type="PANTHER" id="PTHR38663:SF1">
    <property type="entry name" value="L-ORNITHINE N(5)-MONOOXYGENASE"/>
    <property type="match status" value="1"/>
</dbReference>
<sequence length="577" mass="63930">MPIHPILIIGAGPAGLAAAARLREHTPSATFTDDEHHRYHWIRKHGRKMNLKNHKTGAESRPTPPSTPSASDCGCNNHASGNTSNTDIVVLDADGDAWMSRWNRLFSTFGIDFLRSPMFFHVDPSDRDALLSFVYANSDKVDEELLALPGCVGKEVSKHRKKKLAHAKPKPSSFLNRTRKVDERDRKDYYAPSARVFASHCRDVVQKYGLDGGMVRKEAVTDIDFDTKASFLGEKAGESHADLDSDLEVDPEGKIFRVSTDKGIYFAHVVILAIGPGNKPAIPPVLGLPQHYPHEGYAHAMHLSQIPPPHVLSKVLAGQQTALLVVGGGLTSVQIADLALKRGVTKVYLLRRGPVKVKYFDIDLDWVAKFRNYKQAEFWSADEDEERYEMYTQARNGGSMNPRYRKILDTHVASGRISLHTHTTLQSLSQSWDPDLRVWNNITTGPPLLLPPIDFIVFATGVQTDVSTIPMLQTMLQKYPIPCVGGLPCLNDDLMWNDDVPMFVTGRLAGLRLGPGAPNLVGCRVGAERISWNVGDWRGRGSEKADEDGVERMNDMESFAAGRGNRFEGLERVGELA</sequence>
<proteinExistence type="predicted"/>
<dbReference type="AlphaFoldDB" id="A0A6A6JFL3"/>